<reference evidence="2 3" key="1">
    <citation type="journal article" date="2022" name="Nat. Ecol. Evol.">
        <title>A masculinizing supergene underlies an exaggerated male reproductive morph in a spider.</title>
        <authorList>
            <person name="Hendrickx F."/>
            <person name="De Corte Z."/>
            <person name="Sonet G."/>
            <person name="Van Belleghem S.M."/>
            <person name="Kostlbacher S."/>
            <person name="Vangestel C."/>
        </authorList>
    </citation>
    <scope>NUCLEOTIDE SEQUENCE [LARGE SCALE GENOMIC DNA]</scope>
    <source>
        <strain evidence="2">W744_W776</strain>
    </source>
</reference>
<evidence type="ECO:0008006" key="4">
    <source>
        <dbReference type="Google" id="ProtNLM"/>
    </source>
</evidence>
<evidence type="ECO:0000313" key="2">
    <source>
        <dbReference type="EMBL" id="KAG8187157.1"/>
    </source>
</evidence>
<feature type="transmembrane region" description="Helical" evidence="1">
    <location>
        <begin position="42"/>
        <end position="65"/>
    </location>
</feature>
<name>A0AAV6UTN1_9ARAC</name>
<evidence type="ECO:0000256" key="1">
    <source>
        <dbReference type="SAM" id="Phobius"/>
    </source>
</evidence>
<dbReference type="GO" id="GO:0043252">
    <property type="term" value="P:sodium-independent organic anion transport"/>
    <property type="evidence" value="ECO:0007669"/>
    <property type="project" value="TreeGrafter"/>
</dbReference>
<dbReference type="PANTHER" id="PTHR11388:SF76">
    <property type="entry name" value="SOLUTE CARRIER ORGANIC ANION TRANSPORTER FAMILY MEMBER"/>
    <property type="match status" value="1"/>
</dbReference>
<protein>
    <recommendedName>
        <fullName evidence="4">Organic anion transporter</fullName>
    </recommendedName>
</protein>
<dbReference type="Pfam" id="PF03137">
    <property type="entry name" value="OATP"/>
    <property type="match status" value="1"/>
</dbReference>
<keyword evidence="1" id="KW-0472">Membrane</keyword>
<dbReference type="EMBL" id="JAFNEN010000277">
    <property type="protein sequence ID" value="KAG8187157.1"/>
    <property type="molecule type" value="Genomic_DNA"/>
</dbReference>
<proteinExistence type="predicted"/>
<keyword evidence="3" id="KW-1185">Reference proteome</keyword>
<evidence type="ECO:0000313" key="3">
    <source>
        <dbReference type="Proteomes" id="UP000827092"/>
    </source>
</evidence>
<organism evidence="2 3">
    <name type="scientific">Oedothorax gibbosus</name>
    <dbReference type="NCBI Taxonomy" id="931172"/>
    <lineage>
        <taxon>Eukaryota</taxon>
        <taxon>Metazoa</taxon>
        <taxon>Ecdysozoa</taxon>
        <taxon>Arthropoda</taxon>
        <taxon>Chelicerata</taxon>
        <taxon>Arachnida</taxon>
        <taxon>Araneae</taxon>
        <taxon>Araneomorphae</taxon>
        <taxon>Entelegynae</taxon>
        <taxon>Araneoidea</taxon>
        <taxon>Linyphiidae</taxon>
        <taxon>Erigoninae</taxon>
        <taxon>Oedothorax</taxon>
    </lineage>
</organism>
<sequence>MFAFIPYPLIYGALADDACLVWEESCSKTGNCWLYDSDKFRYYLHGMSMLLISIGICFDVVVFFLSDRLTNFYGEEDEVNGEERVARWIKEEEEEDVIFTKTRNKEGVRDMGSIM</sequence>
<dbReference type="GO" id="GO:0016323">
    <property type="term" value="C:basolateral plasma membrane"/>
    <property type="evidence" value="ECO:0007669"/>
    <property type="project" value="TreeGrafter"/>
</dbReference>
<dbReference type="PANTHER" id="PTHR11388">
    <property type="entry name" value="ORGANIC ANION TRANSPORTER"/>
    <property type="match status" value="1"/>
</dbReference>
<gene>
    <name evidence="2" type="ORF">JTE90_020034</name>
</gene>
<dbReference type="AlphaFoldDB" id="A0AAV6UTN1"/>
<dbReference type="InterPro" id="IPR004156">
    <property type="entry name" value="OATP"/>
</dbReference>
<accession>A0AAV6UTN1</accession>
<dbReference type="Proteomes" id="UP000827092">
    <property type="component" value="Unassembled WGS sequence"/>
</dbReference>
<comment type="caution">
    <text evidence="2">The sequence shown here is derived from an EMBL/GenBank/DDBJ whole genome shotgun (WGS) entry which is preliminary data.</text>
</comment>
<dbReference type="GO" id="GO:0015347">
    <property type="term" value="F:sodium-independent organic anion transmembrane transporter activity"/>
    <property type="evidence" value="ECO:0007669"/>
    <property type="project" value="TreeGrafter"/>
</dbReference>
<keyword evidence="1" id="KW-1133">Transmembrane helix</keyword>
<keyword evidence="1" id="KW-0812">Transmembrane</keyword>